<feature type="domain" description="Glyoxalase-like" evidence="1">
    <location>
        <begin position="14"/>
        <end position="114"/>
    </location>
</feature>
<evidence type="ECO:0000313" key="3">
    <source>
        <dbReference type="Proteomes" id="UP000295075"/>
    </source>
</evidence>
<organism evidence="2 3">
    <name type="scientific">Kribbella albertanoniae</name>
    <dbReference type="NCBI Taxonomy" id="1266829"/>
    <lineage>
        <taxon>Bacteria</taxon>
        <taxon>Bacillati</taxon>
        <taxon>Actinomycetota</taxon>
        <taxon>Actinomycetes</taxon>
        <taxon>Propionibacteriales</taxon>
        <taxon>Kribbellaceae</taxon>
        <taxon>Kribbella</taxon>
    </lineage>
</organism>
<proteinExistence type="predicted"/>
<evidence type="ECO:0000313" key="2">
    <source>
        <dbReference type="EMBL" id="TDC14070.1"/>
    </source>
</evidence>
<dbReference type="SUPFAM" id="SSF54593">
    <property type="entry name" value="Glyoxalase/Bleomycin resistance protein/Dihydroxybiphenyl dioxygenase"/>
    <property type="match status" value="1"/>
</dbReference>
<comment type="caution">
    <text evidence="2">The sequence shown here is derived from an EMBL/GenBank/DDBJ whole genome shotgun (WGS) entry which is preliminary data.</text>
</comment>
<dbReference type="InterPro" id="IPR041581">
    <property type="entry name" value="Glyoxalase_6"/>
</dbReference>
<sequence length="114" mass="12805">MFACPGNTEESYARGARPLAEFYAELLGMRIIREDWFLIGSERSPLQLAFGDGPIDYHPPRWPDPAFPQQMHLDITVEDLPTSDRRARALGATALRQEPGYTVYADPAGHPFCL</sequence>
<dbReference type="Gene3D" id="3.10.180.10">
    <property type="entry name" value="2,3-Dihydroxybiphenyl 1,2-Dioxygenase, domain 1"/>
    <property type="match status" value="1"/>
</dbReference>
<dbReference type="Proteomes" id="UP000295075">
    <property type="component" value="Unassembled WGS sequence"/>
</dbReference>
<dbReference type="EMBL" id="SMKA01000481">
    <property type="protein sequence ID" value="TDC14070.1"/>
    <property type="molecule type" value="Genomic_DNA"/>
</dbReference>
<dbReference type="InterPro" id="IPR029068">
    <property type="entry name" value="Glyas_Bleomycin-R_OHBP_Dase"/>
</dbReference>
<protein>
    <submittedName>
        <fullName evidence="2">VOC family protein</fullName>
    </submittedName>
</protein>
<name>A0A4R4P0F9_9ACTN</name>
<dbReference type="Pfam" id="PF18029">
    <property type="entry name" value="Glyoxalase_6"/>
    <property type="match status" value="1"/>
</dbReference>
<dbReference type="CDD" id="cd06587">
    <property type="entry name" value="VOC"/>
    <property type="match status" value="1"/>
</dbReference>
<dbReference type="AlphaFoldDB" id="A0A4R4P0F9"/>
<keyword evidence="3" id="KW-1185">Reference proteome</keyword>
<evidence type="ECO:0000259" key="1">
    <source>
        <dbReference type="Pfam" id="PF18029"/>
    </source>
</evidence>
<dbReference type="PANTHER" id="PTHR35908:SF1">
    <property type="entry name" value="CONSERVED PROTEIN"/>
    <property type="match status" value="1"/>
</dbReference>
<dbReference type="OrthoDB" id="3212826at2"/>
<accession>A0A4R4P0F9</accession>
<dbReference type="PANTHER" id="PTHR35908">
    <property type="entry name" value="HYPOTHETICAL FUSION PROTEIN"/>
    <property type="match status" value="1"/>
</dbReference>
<gene>
    <name evidence="2" type="ORF">E1261_44305</name>
</gene>
<reference evidence="2 3" key="1">
    <citation type="submission" date="2019-03" db="EMBL/GenBank/DDBJ databases">
        <title>Draft genome sequences of novel Actinobacteria.</title>
        <authorList>
            <person name="Sahin N."/>
            <person name="Ay H."/>
            <person name="Saygin H."/>
        </authorList>
    </citation>
    <scope>NUCLEOTIDE SEQUENCE [LARGE SCALE GENOMIC DNA]</scope>
    <source>
        <strain evidence="2 3">JCM 30547</strain>
    </source>
</reference>